<sequence>MRCVIDALLASSAEMILPARADSRSQRPMSR</sequence>
<accession>A0A232FA78</accession>
<evidence type="ECO:0000313" key="1">
    <source>
        <dbReference type="EMBL" id="OXU27565.1"/>
    </source>
</evidence>
<organism evidence="1 2">
    <name type="scientific">Trichomalopsis sarcophagae</name>
    <dbReference type="NCBI Taxonomy" id="543379"/>
    <lineage>
        <taxon>Eukaryota</taxon>
        <taxon>Metazoa</taxon>
        <taxon>Ecdysozoa</taxon>
        <taxon>Arthropoda</taxon>
        <taxon>Hexapoda</taxon>
        <taxon>Insecta</taxon>
        <taxon>Pterygota</taxon>
        <taxon>Neoptera</taxon>
        <taxon>Endopterygota</taxon>
        <taxon>Hymenoptera</taxon>
        <taxon>Apocrita</taxon>
        <taxon>Proctotrupomorpha</taxon>
        <taxon>Chalcidoidea</taxon>
        <taxon>Pteromalidae</taxon>
        <taxon>Pteromalinae</taxon>
        <taxon>Trichomalopsis</taxon>
    </lineage>
</organism>
<protein>
    <submittedName>
        <fullName evidence="1">Uncharacterized protein</fullName>
    </submittedName>
</protein>
<proteinExistence type="predicted"/>
<comment type="caution">
    <text evidence="1">The sequence shown here is derived from an EMBL/GenBank/DDBJ whole genome shotgun (WGS) entry which is preliminary data.</text>
</comment>
<dbReference type="Proteomes" id="UP000215335">
    <property type="component" value="Unassembled WGS sequence"/>
</dbReference>
<dbReference type="AlphaFoldDB" id="A0A232FA78"/>
<dbReference type="EMBL" id="NNAY01000580">
    <property type="protein sequence ID" value="OXU27565.1"/>
    <property type="molecule type" value="Genomic_DNA"/>
</dbReference>
<reference evidence="1 2" key="1">
    <citation type="journal article" date="2017" name="Curr. Biol.">
        <title>The Evolution of Venom by Co-option of Single-Copy Genes.</title>
        <authorList>
            <person name="Martinson E.O."/>
            <person name="Mrinalini"/>
            <person name="Kelkar Y.D."/>
            <person name="Chang C.H."/>
            <person name="Werren J.H."/>
        </authorList>
    </citation>
    <scope>NUCLEOTIDE SEQUENCE [LARGE SCALE GENOMIC DNA]</scope>
    <source>
        <strain evidence="1 2">Alberta</strain>
        <tissue evidence="1">Whole body</tissue>
    </source>
</reference>
<keyword evidence="2" id="KW-1185">Reference proteome</keyword>
<name>A0A232FA78_9HYME</name>
<gene>
    <name evidence="1" type="ORF">TSAR_011520</name>
</gene>
<evidence type="ECO:0000313" key="2">
    <source>
        <dbReference type="Proteomes" id="UP000215335"/>
    </source>
</evidence>